<sequence length="170" mass="17290">MSTASVRMSRVSGESGGVAAGGPVMGRGPSGRQLVRERRHAWTVPLAPGSVRAARERTERSLVLFGVGGASSLGGAVLLVVSELVANAARHATASPEAEITLTMTDHLLVVAVGDLDPRPVTLADRSAGQGLCTVADLARAHGGDVGVEPSPDGRGKTVLVRFILPSGTP</sequence>
<keyword evidence="1" id="KW-0808">Transferase</keyword>
<feature type="region of interest" description="Disordered" evidence="2">
    <location>
        <begin position="1"/>
        <end position="32"/>
    </location>
</feature>
<accession>A0AAU2JZP4</accession>
<dbReference type="AlphaFoldDB" id="A0AAU2JZP4"/>
<protein>
    <submittedName>
        <fullName evidence="5">ATP-binding protein</fullName>
    </submittedName>
</protein>
<dbReference type="InterPro" id="IPR036890">
    <property type="entry name" value="HATPase_C_sf"/>
</dbReference>
<name>A0AAU2JZP4_9ACTN</name>
<feature type="transmembrane region" description="Helical" evidence="3">
    <location>
        <begin position="62"/>
        <end position="81"/>
    </location>
</feature>
<dbReference type="GO" id="GO:0005524">
    <property type="term" value="F:ATP binding"/>
    <property type="evidence" value="ECO:0007669"/>
    <property type="project" value="UniProtKB-KW"/>
</dbReference>
<dbReference type="SUPFAM" id="SSF55874">
    <property type="entry name" value="ATPase domain of HSP90 chaperone/DNA topoisomerase II/histidine kinase"/>
    <property type="match status" value="1"/>
</dbReference>
<evidence type="ECO:0000256" key="1">
    <source>
        <dbReference type="ARBA" id="ARBA00022527"/>
    </source>
</evidence>
<dbReference type="EMBL" id="CP108264">
    <property type="protein sequence ID" value="WTU77566.1"/>
    <property type="molecule type" value="Genomic_DNA"/>
</dbReference>
<dbReference type="CDD" id="cd16936">
    <property type="entry name" value="HATPase_RsbW-like"/>
    <property type="match status" value="1"/>
</dbReference>
<dbReference type="InterPro" id="IPR003594">
    <property type="entry name" value="HATPase_dom"/>
</dbReference>
<keyword evidence="3" id="KW-1133">Transmembrane helix</keyword>
<dbReference type="PANTHER" id="PTHR35526:SF3">
    <property type="entry name" value="ANTI-SIGMA-F FACTOR RSBW"/>
    <property type="match status" value="1"/>
</dbReference>
<dbReference type="Gene3D" id="3.30.565.10">
    <property type="entry name" value="Histidine kinase-like ATPase, C-terminal domain"/>
    <property type="match status" value="1"/>
</dbReference>
<dbReference type="PANTHER" id="PTHR35526">
    <property type="entry name" value="ANTI-SIGMA-F FACTOR RSBW-RELATED"/>
    <property type="match status" value="1"/>
</dbReference>
<proteinExistence type="predicted"/>
<keyword evidence="1" id="KW-0418">Kinase</keyword>
<dbReference type="Pfam" id="PF02518">
    <property type="entry name" value="HATPase_c"/>
    <property type="match status" value="1"/>
</dbReference>
<feature type="domain" description="Histidine kinase/HSP90-like ATPase" evidence="4">
    <location>
        <begin position="79"/>
        <end position="163"/>
    </location>
</feature>
<organism evidence="5">
    <name type="scientific">Streptomyces sp. NBC_00049</name>
    <dbReference type="NCBI Taxonomy" id="2903617"/>
    <lineage>
        <taxon>Bacteria</taxon>
        <taxon>Bacillati</taxon>
        <taxon>Actinomycetota</taxon>
        <taxon>Actinomycetes</taxon>
        <taxon>Kitasatosporales</taxon>
        <taxon>Streptomycetaceae</taxon>
        <taxon>Streptomyces</taxon>
    </lineage>
</organism>
<dbReference type="GO" id="GO:0004674">
    <property type="term" value="F:protein serine/threonine kinase activity"/>
    <property type="evidence" value="ECO:0007669"/>
    <property type="project" value="UniProtKB-KW"/>
</dbReference>
<gene>
    <name evidence="5" type="ORF">OG327_31910</name>
</gene>
<feature type="compositionally biased region" description="Gly residues" evidence="2">
    <location>
        <begin position="14"/>
        <end position="29"/>
    </location>
</feature>
<keyword evidence="3" id="KW-0812">Transmembrane</keyword>
<keyword evidence="1" id="KW-0723">Serine/threonine-protein kinase</keyword>
<evidence type="ECO:0000313" key="5">
    <source>
        <dbReference type="EMBL" id="WTU77566.1"/>
    </source>
</evidence>
<keyword evidence="5" id="KW-0547">Nucleotide-binding</keyword>
<dbReference type="InterPro" id="IPR050267">
    <property type="entry name" value="Anti-sigma-factor_SerPK"/>
</dbReference>
<evidence type="ECO:0000256" key="3">
    <source>
        <dbReference type="SAM" id="Phobius"/>
    </source>
</evidence>
<reference evidence="5" key="1">
    <citation type="submission" date="2022-10" db="EMBL/GenBank/DDBJ databases">
        <title>The complete genomes of actinobacterial strains from the NBC collection.</title>
        <authorList>
            <person name="Joergensen T.S."/>
            <person name="Alvarez Arevalo M."/>
            <person name="Sterndorff E.B."/>
            <person name="Faurdal D."/>
            <person name="Vuksanovic O."/>
            <person name="Mourched A.-S."/>
            <person name="Charusanti P."/>
            <person name="Shaw S."/>
            <person name="Blin K."/>
            <person name="Weber T."/>
        </authorList>
    </citation>
    <scope>NUCLEOTIDE SEQUENCE</scope>
    <source>
        <strain evidence="5">NBC_00049</strain>
    </source>
</reference>
<evidence type="ECO:0000256" key="2">
    <source>
        <dbReference type="SAM" id="MobiDB-lite"/>
    </source>
</evidence>
<evidence type="ECO:0000259" key="4">
    <source>
        <dbReference type="Pfam" id="PF02518"/>
    </source>
</evidence>
<keyword evidence="3" id="KW-0472">Membrane</keyword>
<keyword evidence="5" id="KW-0067">ATP-binding</keyword>